<keyword evidence="6" id="KW-0016">Alginate biosynthesis</keyword>
<keyword evidence="4" id="KW-0732">Signal</keyword>
<keyword evidence="10" id="KW-0132">Cell division</keyword>
<keyword evidence="8" id="KW-0472">Membrane</keyword>
<keyword evidence="11" id="KW-1185">Reference proteome</keyword>
<comment type="pathway">
    <text evidence="2">Glycan biosynthesis; alginate biosynthesis.</text>
</comment>
<dbReference type="Proteomes" id="UP000256838">
    <property type="component" value="Unassembled WGS sequence"/>
</dbReference>
<feature type="region of interest" description="Disordered" evidence="7">
    <location>
        <begin position="1"/>
        <end position="29"/>
    </location>
</feature>
<feature type="compositionally biased region" description="Basic and acidic residues" evidence="7">
    <location>
        <begin position="1"/>
        <end position="28"/>
    </location>
</feature>
<dbReference type="EMBL" id="QRGA01000007">
    <property type="protein sequence ID" value="RDU98413.1"/>
    <property type="molecule type" value="Genomic_DNA"/>
</dbReference>
<gene>
    <name evidence="10" type="ORF">DWV00_14015</name>
</gene>
<dbReference type="GO" id="GO:0042597">
    <property type="term" value="C:periplasmic space"/>
    <property type="evidence" value="ECO:0007669"/>
    <property type="project" value="UniProtKB-SubCell"/>
</dbReference>
<dbReference type="UniPathway" id="UPA00286"/>
<evidence type="ECO:0000256" key="3">
    <source>
        <dbReference type="ARBA" id="ARBA00022679"/>
    </source>
</evidence>
<comment type="subcellular location">
    <subcellularLocation>
        <location evidence="1">Periplasm</location>
    </subcellularLocation>
</comment>
<dbReference type="AlphaFoldDB" id="A0A3D8JZ20"/>
<keyword evidence="3" id="KW-0808">Transferase</keyword>
<keyword evidence="5" id="KW-0574">Periplasm</keyword>
<evidence type="ECO:0000313" key="10">
    <source>
        <dbReference type="EMBL" id="RDU98413.1"/>
    </source>
</evidence>
<name>A0A3D8JZ20_9BURK</name>
<evidence type="ECO:0000256" key="5">
    <source>
        <dbReference type="ARBA" id="ARBA00022764"/>
    </source>
</evidence>
<sequence>MTEAAVRHDAATGAGDRRGEGSPRRSGEGGHGAMAACLAALLVAAFALAVVSLVTHAKADPTFSLDDTKAWRSGEAMHAVDRAIDVPYAAAVRRASAAVRYRVLGDLGPQVREGCPGWLFYEDGLRPRPSPLTQLPVDTAMQEQVAAMRRYAAALRSEGITLVVATVPDKARVETESLCGLHQDARMTATWDAWHSALAREGVVQVDLLGPLTNARPSFYRTDVHWNARGAQAAADAVAAAVLPHVGGHGDVRFTVEHETGVQPRVGDLLHLAGLANVPDGWRPPVDVEMPETIRPEQSGGLLDDTPPAQVLLAGSSFSRRSGFADRLGRALGREVWNVSVDDGRFDRAFASIWAKRATWPRSLRVVIWEMSEDALSELPTDASGPVTAGADAKARD</sequence>
<dbReference type="GO" id="GO:0051301">
    <property type="term" value="P:cell division"/>
    <property type="evidence" value="ECO:0007669"/>
    <property type="project" value="UniProtKB-KW"/>
</dbReference>
<dbReference type="GO" id="GO:0042121">
    <property type="term" value="P:alginic acid biosynthetic process"/>
    <property type="evidence" value="ECO:0007669"/>
    <property type="project" value="UniProtKB-UniPathway"/>
</dbReference>
<dbReference type="Gene3D" id="3.40.50.1110">
    <property type="entry name" value="SGNH hydrolase"/>
    <property type="match status" value="1"/>
</dbReference>
<dbReference type="InterPro" id="IPR031811">
    <property type="entry name" value="ALGX/ALGJ_SGNH-like"/>
</dbReference>
<evidence type="ECO:0000256" key="4">
    <source>
        <dbReference type="ARBA" id="ARBA00022729"/>
    </source>
</evidence>
<protein>
    <submittedName>
        <fullName evidence="10">Cell division protein FtsQ</fullName>
    </submittedName>
</protein>
<dbReference type="SUPFAM" id="SSF52266">
    <property type="entry name" value="SGNH hydrolase"/>
    <property type="match status" value="1"/>
</dbReference>
<keyword evidence="8" id="KW-1133">Transmembrane helix</keyword>
<reference evidence="10 11" key="1">
    <citation type="submission" date="2018-08" db="EMBL/GenBank/DDBJ databases">
        <title>Paraburkholderia sp. DHOM06 isolated from forest soil.</title>
        <authorList>
            <person name="Gao Z.-H."/>
            <person name="Qiu L.-H."/>
        </authorList>
    </citation>
    <scope>NUCLEOTIDE SEQUENCE [LARGE SCALE GENOMIC DNA]</scope>
    <source>
        <strain evidence="10 11">DHOM06</strain>
    </source>
</reference>
<evidence type="ECO:0000256" key="1">
    <source>
        <dbReference type="ARBA" id="ARBA00004418"/>
    </source>
</evidence>
<dbReference type="GO" id="GO:0016788">
    <property type="term" value="F:hydrolase activity, acting on ester bonds"/>
    <property type="evidence" value="ECO:0007669"/>
    <property type="project" value="UniProtKB-ARBA"/>
</dbReference>
<keyword evidence="10" id="KW-0131">Cell cycle</keyword>
<dbReference type="Pfam" id="PF16822">
    <property type="entry name" value="ALGX"/>
    <property type="match status" value="1"/>
</dbReference>
<proteinExistence type="predicted"/>
<evidence type="ECO:0000256" key="6">
    <source>
        <dbReference type="ARBA" id="ARBA00022841"/>
    </source>
</evidence>
<evidence type="ECO:0000259" key="9">
    <source>
        <dbReference type="Pfam" id="PF16822"/>
    </source>
</evidence>
<dbReference type="OrthoDB" id="8717445at2"/>
<feature type="transmembrane region" description="Helical" evidence="8">
    <location>
        <begin position="33"/>
        <end position="54"/>
    </location>
</feature>
<accession>A0A3D8JZ20</accession>
<organism evidence="10 11">
    <name type="scientific">Trinickia dinghuensis</name>
    <dbReference type="NCBI Taxonomy" id="2291023"/>
    <lineage>
        <taxon>Bacteria</taxon>
        <taxon>Pseudomonadati</taxon>
        <taxon>Pseudomonadota</taxon>
        <taxon>Betaproteobacteria</taxon>
        <taxon>Burkholderiales</taxon>
        <taxon>Burkholderiaceae</taxon>
        <taxon>Trinickia</taxon>
    </lineage>
</organism>
<dbReference type="RefSeq" id="WP_115534171.1">
    <property type="nucleotide sequence ID" value="NZ_QRGA01000007.1"/>
</dbReference>
<dbReference type="GO" id="GO:0016740">
    <property type="term" value="F:transferase activity"/>
    <property type="evidence" value="ECO:0007669"/>
    <property type="project" value="UniProtKB-KW"/>
</dbReference>
<dbReference type="InterPro" id="IPR036514">
    <property type="entry name" value="SGNH_hydro_sf"/>
</dbReference>
<keyword evidence="8" id="KW-0812">Transmembrane</keyword>
<feature type="domain" description="AlgX/AlgJ SGNH hydrolase-like" evidence="9">
    <location>
        <begin position="111"/>
        <end position="373"/>
    </location>
</feature>
<comment type="caution">
    <text evidence="10">The sequence shown here is derived from an EMBL/GenBank/DDBJ whole genome shotgun (WGS) entry which is preliminary data.</text>
</comment>
<evidence type="ECO:0000256" key="2">
    <source>
        <dbReference type="ARBA" id="ARBA00005182"/>
    </source>
</evidence>
<evidence type="ECO:0000256" key="7">
    <source>
        <dbReference type="SAM" id="MobiDB-lite"/>
    </source>
</evidence>
<evidence type="ECO:0000256" key="8">
    <source>
        <dbReference type="SAM" id="Phobius"/>
    </source>
</evidence>
<evidence type="ECO:0000313" key="11">
    <source>
        <dbReference type="Proteomes" id="UP000256838"/>
    </source>
</evidence>